<evidence type="ECO:0000313" key="8">
    <source>
        <dbReference type="Proteomes" id="UP000019678"/>
    </source>
</evidence>
<dbReference type="GO" id="GO:0008234">
    <property type="term" value="F:cysteine-type peptidase activity"/>
    <property type="evidence" value="ECO:0007669"/>
    <property type="project" value="UniProtKB-KW"/>
</dbReference>
<evidence type="ECO:0000313" key="7">
    <source>
        <dbReference type="EMBL" id="EYF08449.1"/>
    </source>
</evidence>
<evidence type="ECO:0000256" key="3">
    <source>
        <dbReference type="ARBA" id="ARBA00022801"/>
    </source>
</evidence>
<dbReference type="InterPro" id="IPR000064">
    <property type="entry name" value="NLP_P60_dom"/>
</dbReference>
<comment type="similarity">
    <text evidence="1">Belongs to the peptidase C40 family.</text>
</comment>
<evidence type="ECO:0000256" key="1">
    <source>
        <dbReference type="ARBA" id="ARBA00007074"/>
    </source>
</evidence>
<dbReference type="PANTHER" id="PTHR47359">
    <property type="entry name" value="PEPTIDOGLYCAN DL-ENDOPEPTIDASE CWLO"/>
    <property type="match status" value="1"/>
</dbReference>
<keyword evidence="8" id="KW-1185">Reference proteome</keyword>
<dbReference type="SUPFAM" id="SSF54001">
    <property type="entry name" value="Cysteine proteinases"/>
    <property type="match status" value="1"/>
</dbReference>
<dbReference type="STRING" id="1192034.CAP_3978"/>
<feature type="domain" description="NlpC/P60" evidence="6">
    <location>
        <begin position="35"/>
        <end position="145"/>
    </location>
</feature>
<comment type="caution">
    <text evidence="7">The sequence shown here is derived from an EMBL/GenBank/DDBJ whole genome shotgun (WGS) entry which is preliminary data.</text>
</comment>
<dbReference type="Pfam" id="PF00877">
    <property type="entry name" value="NLPC_P60"/>
    <property type="match status" value="1"/>
</dbReference>
<proteinExistence type="inferred from homology"/>
<evidence type="ECO:0000256" key="4">
    <source>
        <dbReference type="ARBA" id="ARBA00022807"/>
    </source>
</evidence>
<reference evidence="7 8" key="1">
    <citation type="submission" date="2013-05" db="EMBL/GenBank/DDBJ databases">
        <title>Genome assembly of Chondromyces apiculatus DSM 436.</title>
        <authorList>
            <person name="Sharma G."/>
            <person name="Khatri I."/>
            <person name="Kaur C."/>
            <person name="Mayilraj S."/>
            <person name="Subramanian S."/>
        </authorList>
    </citation>
    <scope>NUCLEOTIDE SEQUENCE [LARGE SCALE GENOMIC DNA]</scope>
    <source>
        <strain evidence="7 8">DSM 436</strain>
    </source>
</reference>
<protein>
    <submittedName>
        <fullName evidence="7">NLP/P60-family secreted protein</fullName>
    </submittedName>
</protein>
<evidence type="ECO:0000256" key="2">
    <source>
        <dbReference type="ARBA" id="ARBA00022670"/>
    </source>
</evidence>
<keyword evidence="4" id="KW-0788">Thiol protease</keyword>
<dbReference type="AlphaFoldDB" id="A0A017TGS2"/>
<gene>
    <name evidence="7" type="ORF">CAP_3978</name>
</gene>
<organism evidence="7 8">
    <name type="scientific">Chondromyces apiculatus DSM 436</name>
    <dbReference type="NCBI Taxonomy" id="1192034"/>
    <lineage>
        <taxon>Bacteria</taxon>
        <taxon>Pseudomonadati</taxon>
        <taxon>Myxococcota</taxon>
        <taxon>Polyangia</taxon>
        <taxon>Polyangiales</taxon>
        <taxon>Polyangiaceae</taxon>
        <taxon>Chondromyces</taxon>
    </lineage>
</organism>
<sequence length="145" mass="15023">MHALSPVPSSTGDASGPGAPPALPWSPMPTSPQGNNPAAHALAFARARLGVPYCRGGTGPNCYDCSGFTLAAWRAAGRTIPRTSTQQVSGLPPVAMDRLEPGDIVWKPGHVALYLGGGKVINATKPGDVVKIQPLKGFTRAVRPY</sequence>
<dbReference type="InterPro" id="IPR051794">
    <property type="entry name" value="PG_Endopeptidase_C40"/>
</dbReference>
<dbReference type="GO" id="GO:0006508">
    <property type="term" value="P:proteolysis"/>
    <property type="evidence" value="ECO:0007669"/>
    <property type="project" value="UniProtKB-KW"/>
</dbReference>
<evidence type="ECO:0000259" key="6">
    <source>
        <dbReference type="PROSITE" id="PS51935"/>
    </source>
</evidence>
<dbReference type="EMBL" id="ASRX01000003">
    <property type="protein sequence ID" value="EYF08449.1"/>
    <property type="molecule type" value="Genomic_DNA"/>
</dbReference>
<feature type="region of interest" description="Disordered" evidence="5">
    <location>
        <begin position="1"/>
        <end position="37"/>
    </location>
</feature>
<dbReference type="PANTHER" id="PTHR47359:SF3">
    <property type="entry name" value="NLP_P60 DOMAIN-CONTAINING PROTEIN-RELATED"/>
    <property type="match status" value="1"/>
</dbReference>
<keyword evidence="3" id="KW-0378">Hydrolase</keyword>
<dbReference type="eggNOG" id="COG0791">
    <property type="taxonomic scope" value="Bacteria"/>
</dbReference>
<name>A0A017TGS2_9BACT</name>
<feature type="compositionally biased region" description="Pro residues" evidence="5">
    <location>
        <begin position="18"/>
        <end position="30"/>
    </location>
</feature>
<dbReference type="Gene3D" id="3.90.1720.10">
    <property type="entry name" value="endopeptidase domain like (from Nostoc punctiforme)"/>
    <property type="match status" value="1"/>
</dbReference>
<evidence type="ECO:0000256" key="5">
    <source>
        <dbReference type="SAM" id="MobiDB-lite"/>
    </source>
</evidence>
<dbReference type="InterPro" id="IPR038765">
    <property type="entry name" value="Papain-like_cys_pep_sf"/>
</dbReference>
<accession>A0A017TGS2</accession>
<keyword evidence="2" id="KW-0645">Protease</keyword>
<dbReference type="PROSITE" id="PS51935">
    <property type="entry name" value="NLPC_P60"/>
    <property type="match status" value="1"/>
</dbReference>
<dbReference type="Proteomes" id="UP000019678">
    <property type="component" value="Unassembled WGS sequence"/>
</dbReference>